<evidence type="ECO:0000313" key="2">
    <source>
        <dbReference type="EMBL" id="MBY8824278.1"/>
    </source>
</evidence>
<protein>
    <submittedName>
        <fullName evidence="2">Uncharacterized protein</fullName>
    </submittedName>
</protein>
<dbReference type="Proteomes" id="UP000706039">
    <property type="component" value="Unassembled WGS sequence"/>
</dbReference>
<comment type="caution">
    <text evidence="2">The sequence shown here is derived from an EMBL/GenBank/DDBJ whole genome shotgun (WGS) entry which is preliminary data.</text>
</comment>
<evidence type="ECO:0000313" key="3">
    <source>
        <dbReference type="Proteomes" id="UP000706039"/>
    </source>
</evidence>
<accession>A0ABS7PSK5</accession>
<gene>
    <name evidence="2" type="ORF">K7G82_18385</name>
</gene>
<name>A0ABS7PSK5_9SPHN</name>
<dbReference type="RefSeq" id="WP_222991352.1">
    <property type="nucleotide sequence ID" value="NZ_JAINVV010000008.1"/>
</dbReference>
<reference evidence="2 3" key="1">
    <citation type="submission" date="2021-08" db="EMBL/GenBank/DDBJ databases">
        <authorList>
            <person name="Tuo L."/>
        </authorList>
    </citation>
    <scope>NUCLEOTIDE SEQUENCE [LARGE SCALE GENOMIC DNA]</scope>
    <source>
        <strain evidence="2 3">JCM 31229</strain>
    </source>
</reference>
<organism evidence="2 3">
    <name type="scientific">Sphingomonas colocasiae</name>
    <dbReference type="NCBI Taxonomy" id="1848973"/>
    <lineage>
        <taxon>Bacteria</taxon>
        <taxon>Pseudomonadati</taxon>
        <taxon>Pseudomonadota</taxon>
        <taxon>Alphaproteobacteria</taxon>
        <taxon>Sphingomonadales</taxon>
        <taxon>Sphingomonadaceae</taxon>
        <taxon>Sphingomonas</taxon>
    </lineage>
</organism>
<proteinExistence type="predicted"/>
<feature type="region of interest" description="Disordered" evidence="1">
    <location>
        <begin position="1"/>
        <end position="54"/>
    </location>
</feature>
<keyword evidence="3" id="KW-1185">Reference proteome</keyword>
<dbReference type="EMBL" id="JAINVV010000008">
    <property type="protein sequence ID" value="MBY8824278.1"/>
    <property type="molecule type" value="Genomic_DNA"/>
</dbReference>
<feature type="compositionally biased region" description="Polar residues" evidence="1">
    <location>
        <begin position="12"/>
        <end position="24"/>
    </location>
</feature>
<sequence>MSDDHVKRFRLSLNQPHKPFNQSAAERLPIRDKDNAQPVIPPPRTTFIPHPQLAPPGAVGIRLAQDARKFMDAKREERANDREFKPLVKGIGKDRGWER</sequence>
<evidence type="ECO:0000256" key="1">
    <source>
        <dbReference type="SAM" id="MobiDB-lite"/>
    </source>
</evidence>